<evidence type="ECO:0000313" key="3">
    <source>
        <dbReference type="Proteomes" id="UP000306635"/>
    </source>
</evidence>
<evidence type="ECO:0000313" key="2">
    <source>
        <dbReference type="EMBL" id="TLX70484.1"/>
    </source>
</evidence>
<protein>
    <submittedName>
        <fullName evidence="2">Uncharacterized protein</fullName>
    </submittedName>
</protein>
<dbReference type="AlphaFoldDB" id="A0A5R9QLW2"/>
<dbReference type="OrthoDB" id="10002843at2"/>
<gene>
    <name evidence="2" type="ORF">FAS41_27860</name>
</gene>
<dbReference type="RefSeq" id="WP_138526554.1">
    <property type="nucleotide sequence ID" value="NZ_SWDV01000050.1"/>
</dbReference>
<sequence>MARRPNIQKEATALLAETMRAARKKLKFHETEDLPLDAATISANVSLLKLVEAYATATRGEKEADLEKLRQELDARRPGNSASPAPSTQITPDRAALLAEYGLTDPET</sequence>
<organism evidence="2 3">
    <name type="scientific">Pseudomonas nicosulfuronedens</name>
    <dbReference type="NCBI Taxonomy" id="2571105"/>
    <lineage>
        <taxon>Bacteria</taxon>
        <taxon>Pseudomonadati</taxon>
        <taxon>Pseudomonadota</taxon>
        <taxon>Gammaproteobacteria</taxon>
        <taxon>Pseudomonadales</taxon>
        <taxon>Pseudomonadaceae</taxon>
        <taxon>Pseudomonas</taxon>
    </lineage>
</organism>
<reference evidence="2 3" key="1">
    <citation type="submission" date="2019-04" db="EMBL/GenBank/DDBJ databases">
        <authorList>
            <person name="Li M."/>
        </authorList>
    </citation>
    <scope>NUCLEOTIDE SEQUENCE [LARGE SCALE GENOMIC DNA]</scope>
    <source>
        <strain evidence="2 3">LAM1902</strain>
    </source>
</reference>
<feature type="region of interest" description="Disordered" evidence="1">
    <location>
        <begin position="72"/>
        <end position="93"/>
    </location>
</feature>
<evidence type="ECO:0000256" key="1">
    <source>
        <dbReference type="SAM" id="MobiDB-lite"/>
    </source>
</evidence>
<comment type="caution">
    <text evidence="2">The sequence shown here is derived from an EMBL/GenBank/DDBJ whole genome shotgun (WGS) entry which is preliminary data.</text>
</comment>
<feature type="compositionally biased region" description="Polar residues" evidence="1">
    <location>
        <begin position="80"/>
        <end position="91"/>
    </location>
</feature>
<dbReference type="Proteomes" id="UP000306635">
    <property type="component" value="Unassembled WGS sequence"/>
</dbReference>
<accession>A0A5R9QLW2</accession>
<dbReference type="EMBL" id="SWDV01000050">
    <property type="protein sequence ID" value="TLX70484.1"/>
    <property type="molecule type" value="Genomic_DNA"/>
</dbReference>
<keyword evidence="3" id="KW-1185">Reference proteome</keyword>
<name>A0A5R9QLW2_9PSED</name>
<proteinExistence type="predicted"/>